<proteinExistence type="predicted"/>
<gene>
    <name evidence="3" type="ORF">pdam_00009263</name>
</gene>
<evidence type="ECO:0000313" key="3">
    <source>
        <dbReference type="EMBL" id="RMX44840.1"/>
    </source>
</evidence>
<comment type="caution">
    <text evidence="3">The sequence shown here is derived from an EMBL/GenBank/DDBJ whole genome shotgun (WGS) entry which is preliminary data.</text>
</comment>
<feature type="domain" description="Peptidase M12B propeptide" evidence="2">
    <location>
        <begin position="27"/>
        <end position="83"/>
    </location>
</feature>
<dbReference type="PANTHER" id="PTHR11905:SF159">
    <property type="entry name" value="ADAM METALLOPROTEASE"/>
    <property type="match status" value="1"/>
</dbReference>
<sequence>MGIFFLGALMSDDQSFSIMLLQGGHVDTASYRLAAFDKDWTLDVKRNKELIPPSFAVRTFANDGSEIIQKGVADHCHYQGSIRGLKDSYVVLNTCSGLRYRIIDDGRETFYIKPEIGKEIRRSISGDIDEFYKPFLTTDETRYNELAICVDFEMVIIIYYSKL</sequence>
<keyword evidence="1" id="KW-1015">Disulfide bond</keyword>
<dbReference type="PANTHER" id="PTHR11905">
    <property type="entry name" value="ADAM A DISINTEGRIN AND METALLOPROTEASE DOMAIN"/>
    <property type="match status" value="1"/>
</dbReference>
<protein>
    <recommendedName>
        <fullName evidence="2">Peptidase M12B propeptide domain-containing protein</fullName>
    </recommendedName>
</protein>
<dbReference type="OrthoDB" id="5951731at2759"/>
<reference evidence="3 4" key="1">
    <citation type="journal article" date="2018" name="Sci. Rep.">
        <title>Comparative analysis of the Pocillopora damicornis genome highlights role of immune system in coral evolution.</title>
        <authorList>
            <person name="Cunning R."/>
            <person name="Bay R.A."/>
            <person name="Gillette P."/>
            <person name="Baker A.C."/>
            <person name="Traylor-Knowles N."/>
        </authorList>
    </citation>
    <scope>NUCLEOTIDE SEQUENCE [LARGE SCALE GENOMIC DNA]</scope>
    <source>
        <strain evidence="3">RSMAS</strain>
        <tissue evidence="3">Whole animal</tissue>
    </source>
</reference>
<evidence type="ECO:0000259" key="2">
    <source>
        <dbReference type="Pfam" id="PF01562"/>
    </source>
</evidence>
<organism evidence="3 4">
    <name type="scientific">Pocillopora damicornis</name>
    <name type="common">Cauliflower coral</name>
    <name type="synonym">Millepora damicornis</name>
    <dbReference type="NCBI Taxonomy" id="46731"/>
    <lineage>
        <taxon>Eukaryota</taxon>
        <taxon>Metazoa</taxon>
        <taxon>Cnidaria</taxon>
        <taxon>Anthozoa</taxon>
        <taxon>Hexacorallia</taxon>
        <taxon>Scleractinia</taxon>
        <taxon>Astrocoeniina</taxon>
        <taxon>Pocilloporidae</taxon>
        <taxon>Pocillopora</taxon>
    </lineage>
</organism>
<dbReference type="Pfam" id="PF01562">
    <property type="entry name" value="Pep_M12B_propep"/>
    <property type="match status" value="1"/>
</dbReference>
<dbReference type="EMBL" id="RCHS01002947">
    <property type="protein sequence ID" value="RMX44840.1"/>
    <property type="molecule type" value="Genomic_DNA"/>
</dbReference>
<dbReference type="Proteomes" id="UP000275408">
    <property type="component" value="Unassembled WGS sequence"/>
</dbReference>
<dbReference type="InterPro" id="IPR002870">
    <property type="entry name" value="Peptidase_M12B_N"/>
</dbReference>
<accession>A0A3M6TTV9</accession>
<name>A0A3M6TTV9_POCDA</name>
<dbReference type="AlphaFoldDB" id="A0A3M6TTV9"/>
<evidence type="ECO:0000256" key="1">
    <source>
        <dbReference type="ARBA" id="ARBA00023157"/>
    </source>
</evidence>
<evidence type="ECO:0000313" key="4">
    <source>
        <dbReference type="Proteomes" id="UP000275408"/>
    </source>
</evidence>
<keyword evidence="4" id="KW-1185">Reference proteome</keyword>